<organism evidence="2 3">
    <name type="scientific">Adineta steineri</name>
    <dbReference type="NCBI Taxonomy" id="433720"/>
    <lineage>
        <taxon>Eukaryota</taxon>
        <taxon>Metazoa</taxon>
        <taxon>Spiralia</taxon>
        <taxon>Gnathifera</taxon>
        <taxon>Rotifera</taxon>
        <taxon>Eurotatoria</taxon>
        <taxon>Bdelloidea</taxon>
        <taxon>Adinetida</taxon>
        <taxon>Adinetidae</taxon>
        <taxon>Adineta</taxon>
    </lineage>
</organism>
<proteinExistence type="predicted"/>
<protein>
    <submittedName>
        <fullName evidence="2">Uncharacterized protein</fullName>
    </submittedName>
</protein>
<dbReference type="Pfam" id="PF13181">
    <property type="entry name" value="TPR_8"/>
    <property type="match status" value="1"/>
</dbReference>
<sequence length="158" mass="18816">NVLKEVFCTKYRRIIRSLCWVARNYHNKQSYDRAIEFYEQCLRIDEVNSVPGQLTTDEFLRSVSHIKRIQLQYESSLVYELNCLLMRENVLPPNHQDIGKSLSNIGLCYEHLNQRKLVLGYYERALVVYKQCPLATDERWTIELKIEELSIEMNQLNI</sequence>
<feature type="non-terminal residue" evidence="2">
    <location>
        <position position="1"/>
    </location>
</feature>
<dbReference type="Pfam" id="PF13176">
    <property type="entry name" value="TPR_7"/>
    <property type="match status" value="1"/>
</dbReference>
<evidence type="ECO:0000313" key="2">
    <source>
        <dbReference type="EMBL" id="CAF1437575.1"/>
    </source>
</evidence>
<dbReference type="InterPro" id="IPR011990">
    <property type="entry name" value="TPR-like_helical_dom_sf"/>
</dbReference>
<gene>
    <name evidence="2" type="ORF">JYZ213_LOCUS39933</name>
</gene>
<dbReference type="Proteomes" id="UP000663845">
    <property type="component" value="Unassembled WGS sequence"/>
</dbReference>
<dbReference type="SMART" id="SM00028">
    <property type="entry name" value="TPR"/>
    <property type="match status" value="2"/>
</dbReference>
<feature type="repeat" description="TPR" evidence="1">
    <location>
        <begin position="15"/>
        <end position="48"/>
    </location>
</feature>
<accession>A0A815NH96</accession>
<dbReference type="SUPFAM" id="SSF48452">
    <property type="entry name" value="TPR-like"/>
    <property type="match status" value="1"/>
</dbReference>
<evidence type="ECO:0000313" key="3">
    <source>
        <dbReference type="Proteomes" id="UP000663845"/>
    </source>
</evidence>
<comment type="caution">
    <text evidence="2">The sequence shown here is derived from an EMBL/GenBank/DDBJ whole genome shotgun (WGS) entry which is preliminary data.</text>
</comment>
<name>A0A815NH96_9BILA</name>
<dbReference type="PROSITE" id="PS50005">
    <property type="entry name" value="TPR"/>
    <property type="match status" value="1"/>
</dbReference>
<dbReference type="InterPro" id="IPR019734">
    <property type="entry name" value="TPR_rpt"/>
</dbReference>
<dbReference type="EMBL" id="CAJNOG010001376">
    <property type="protein sequence ID" value="CAF1437575.1"/>
    <property type="molecule type" value="Genomic_DNA"/>
</dbReference>
<keyword evidence="1" id="KW-0802">TPR repeat</keyword>
<dbReference type="AlphaFoldDB" id="A0A815NH96"/>
<reference evidence="2" key="1">
    <citation type="submission" date="2021-02" db="EMBL/GenBank/DDBJ databases">
        <authorList>
            <person name="Nowell W R."/>
        </authorList>
    </citation>
    <scope>NUCLEOTIDE SEQUENCE</scope>
</reference>
<dbReference type="Gene3D" id="1.25.40.10">
    <property type="entry name" value="Tetratricopeptide repeat domain"/>
    <property type="match status" value="1"/>
</dbReference>
<evidence type="ECO:0000256" key="1">
    <source>
        <dbReference type="PROSITE-ProRule" id="PRU00339"/>
    </source>
</evidence>